<feature type="transmembrane region" description="Helical" evidence="19">
    <location>
        <begin position="6"/>
        <end position="35"/>
    </location>
</feature>
<evidence type="ECO:0000256" key="17">
    <source>
        <dbReference type="ARBA" id="ARBA00023264"/>
    </source>
</evidence>
<evidence type="ECO:0000313" key="21">
    <source>
        <dbReference type="Proteomes" id="UP000226429"/>
    </source>
</evidence>
<evidence type="ECO:0000256" key="5">
    <source>
        <dbReference type="ARBA" id="ARBA00010185"/>
    </source>
</evidence>
<comment type="catalytic activity">
    <reaction evidence="1 18">
        <text>a 1,2-diacyl-sn-glycero-3-phosphate + CTP + H(+) = a CDP-1,2-diacyl-sn-glycerol + diphosphate</text>
        <dbReference type="Rhea" id="RHEA:16229"/>
        <dbReference type="ChEBI" id="CHEBI:15378"/>
        <dbReference type="ChEBI" id="CHEBI:33019"/>
        <dbReference type="ChEBI" id="CHEBI:37563"/>
        <dbReference type="ChEBI" id="CHEBI:58332"/>
        <dbReference type="ChEBI" id="CHEBI:58608"/>
        <dbReference type="EC" id="2.7.7.41"/>
    </reaction>
</comment>
<keyword evidence="16" id="KW-0594">Phospholipid biosynthesis</keyword>
<keyword evidence="14" id="KW-0443">Lipid metabolism</keyword>
<evidence type="ECO:0000256" key="12">
    <source>
        <dbReference type="ARBA" id="ARBA00022695"/>
    </source>
</evidence>
<dbReference type="Pfam" id="PF01148">
    <property type="entry name" value="CTP_transf_1"/>
    <property type="match status" value="1"/>
</dbReference>
<evidence type="ECO:0000256" key="15">
    <source>
        <dbReference type="ARBA" id="ARBA00023136"/>
    </source>
</evidence>
<name>A0A370CGP4_9COXI</name>
<dbReference type="EC" id="2.7.7.41" evidence="6 18"/>
<keyword evidence="10 18" id="KW-0808">Transferase</keyword>
<evidence type="ECO:0000313" key="20">
    <source>
        <dbReference type="EMBL" id="RDH40023.1"/>
    </source>
</evidence>
<reference evidence="20 21" key="1">
    <citation type="journal article" date="2017" name="Int. J. Syst. Evol. Microbiol.">
        <title>Aquarickettsiella crustaci n. gen. n. sp. (Gammaproteobacteria: Legionellales: Coxiellaceae); a bacterial pathogen of the freshwater crustacean: Gammarus fossarum (Malacostraca: Amphipoda).</title>
        <authorList>
            <person name="Bojko J."/>
            <person name="Dunn A.M."/>
            <person name="Stebbing P.D."/>
            <person name="Van Aerle R."/>
            <person name="Bacela-Spychalska K."/>
            <person name="Bean T.P."/>
            <person name="Stentiford G.D."/>
        </authorList>
    </citation>
    <scope>NUCLEOTIDE SEQUENCE [LARGE SCALE GENOMIC DNA]</scope>
    <source>
        <strain evidence="20">RA15029</strain>
    </source>
</reference>
<gene>
    <name evidence="20" type="ORF">CFE62_005945</name>
</gene>
<evidence type="ECO:0000256" key="19">
    <source>
        <dbReference type="SAM" id="Phobius"/>
    </source>
</evidence>
<evidence type="ECO:0000256" key="14">
    <source>
        <dbReference type="ARBA" id="ARBA00023098"/>
    </source>
</evidence>
<evidence type="ECO:0000256" key="2">
    <source>
        <dbReference type="ARBA" id="ARBA00004651"/>
    </source>
</evidence>
<keyword evidence="17" id="KW-1208">Phospholipid metabolism</keyword>
<accession>A0A370CGP4</accession>
<proteinExistence type="inferred from homology"/>
<comment type="similarity">
    <text evidence="5 18">Belongs to the CDS family.</text>
</comment>
<keyword evidence="13 19" id="KW-1133">Transmembrane helix</keyword>
<dbReference type="PANTHER" id="PTHR46382">
    <property type="entry name" value="PHOSPHATIDATE CYTIDYLYLTRANSFERASE"/>
    <property type="match status" value="1"/>
</dbReference>
<reference evidence="20 21" key="2">
    <citation type="journal article" date="2018" name="J. Invertebr. Pathol.">
        <title>'Candidatus Aquirickettsiella gammari' (Gammaproteobacteria: Legionellales: Coxiellaceae): A bacterial pathogen of the freshwater crustacean Gammarus fossarum (Malacostraca: Amphipoda).</title>
        <authorList>
            <person name="Bojko J."/>
            <person name="Dunn A.M."/>
            <person name="Stebbing P.D."/>
            <person name="van Aerle R."/>
            <person name="Bacela-Spychalska K."/>
            <person name="Bean T.P."/>
            <person name="Urrutia A."/>
            <person name="Stentiford G.D."/>
        </authorList>
    </citation>
    <scope>NUCLEOTIDE SEQUENCE [LARGE SCALE GENOMIC DNA]</scope>
    <source>
        <strain evidence="20">RA15029</strain>
    </source>
</reference>
<feature type="transmembrane region" description="Helical" evidence="19">
    <location>
        <begin position="173"/>
        <end position="192"/>
    </location>
</feature>
<feature type="transmembrane region" description="Helical" evidence="19">
    <location>
        <begin position="108"/>
        <end position="125"/>
    </location>
</feature>
<dbReference type="UniPathway" id="UPA00557">
    <property type="reaction ID" value="UER00614"/>
</dbReference>
<evidence type="ECO:0000256" key="10">
    <source>
        <dbReference type="ARBA" id="ARBA00022679"/>
    </source>
</evidence>
<dbReference type="AlphaFoldDB" id="A0A370CGP4"/>
<evidence type="ECO:0000256" key="16">
    <source>
        <dbReference type="ARBA" id="ARBA00023209"/>
    </source>
</evidence>
<keyword evidence="12 18" id="KW-0548">Nucleotidyltransferase</keyword>
<keyword evidence="8" id="KW-1003">Cell membrane</keyword>
<evidence type="ECO:0000256" key="11">
    <source>
        <dbReference type="ARBA" id="ARBA00022692"/>
    </source>
</evidence>
<dbReference type="Proteomes" id="UP000226429">
    <property type="component" value="Unassembled WGS sequence"/>
</dbReference>
<evidence type="ECO:0000256" key="4">
    <source>
        <dbReference type="ARBA" id="ARBA00005189"/>
    </source>
</evidence>
<sequence>MLKLRILTALVLIPLVIFGIFYLSSFYFSAITAFIMLLAAWEWSRLSDWNDWQKRFLYVAVQAILLGLAFPYLTQAWIIELGLGFWLLMTLYLVWARSQPRLPMISPAVSAGLGWLIITWCWLALQKLQLTPFYLMFMLLIIWLADTAAYVSGRLWGKHLLAPILSPKKTWEGFIFGLVFTFFIAMLIVYFFKGIKSSLWQIWLLVLLTSLAAMVGDLFESQLKRLRGLKDSGQLLPGHGGVLDRMDSLLAAAPVFSGSLLLLGLAT</sequence>
<dbReference type="PROSITE" id="PS01315">
    <property type="entry name" value="CDS"/>
    <property type="match status" value="1"/>
</dbReference>
<feature type="transmembrane region" description="Helical" evidence="19">
    <location>
        <begin position="249"/>
        <end position="266"/>
    </location>
</feature>
<keyword evidence="11 18" id="KW-0812">Transmembrane</keyword>
<keyword evidence="21" id="KW-1185">Reference proteome</keyword>
<dbReference type="GO" id="GO:0004605">
    <property type="term" value="F:phosphatidate cytidylyltransferase activity"/>
    <property type="evidence" value="ECO:0007669"/>
    <property type="project" value="UniProtKB-EC"/>
</dbReference>
<protein>
    <recommendedName>
        <fullName evidence="7 18">Phosphatidate cytidylyltransferase</fullName>
        <ecNumber evidence="6 18">2.7.7.41</ecNumber>
    </recommendedName>
</protein>
<evidence type="ECO:0000256" key="18">
    <source>
        <dbReference type="RuleBase" id="RU003938"/>
    </source>
</evidence>
<evidence type="ECO:0000256" key="8">
    <source>
        <dbReference type="ARBA" id="ARBA00022475"/>
    </source>
</evidence>
<dbReference type="GO" id="GO:0016024">
    <property type="term" value="P:CDP-diacylglycerol biosynthetic process"/>
    <property type="evidence" value="ECO:0007669"/>
    <property type="project" value="UniProtKB-UniPathway"/>
</dbReference>
<keyword evidence="9" id="KW-0444">Lipid biosynthesis</keyword>
<evidence type="ECO:0000256" key="7">
    <source>
        <dbReference type="ARBA" id="ARBA00019373"/>
    </source>
</evidence>
<comment type="pathway">
    <text evidence="3 18">Phospholipid metabolism; CDP-diacylglycerol biosynthesis; CDP-diacylglycerol from sn-glycerol 3-phosphate: step 3/3.</text>
</comment>
<organism evidence="20 21">
    <name type="scientific">Candidatus Aquirickettsiella gammari</name>
    <dbReference type="NCBI Taxonomy" id="2016198"/>
    <lineage>
        <taxon>Bacteria</taxon>
        <taxon>Pseudomonadati</taxon>
        <taxon>Pseudomonadota</taxon>
        <taxon>Gammaproteobacteria</taxon>
        <taxon>Legionellales</taxon>
        <taxon>Coxiellaceae</taxon>
        <taxon>Candidatus Aquirickettsiella</taxon>
    </lineage>
</organism>
<feature type="transmembrane region" description="Helical" evidence="19">
    <location>
        <begin position="131"/>
        <end position="152"/>
    </location>
</feature>
<feature type="transmembrane region" description="Helical" evidence="19">
    <location>
        <begin position="198"/>
        <end position="219"/>
    </location>
</feature>
<keyword evidence="15 19" id="KW-0472">Membrane</keyword>
<feature type="transmembrane region" description="Helical" evidence="19">
    <location>
        <begin position="56"/>
        <end position="72"/>
    </location>
</feature>
<comment type="pathway">
    <text evidence="4">Lipid metabolism.</text>
</comment>
<dbReference type="InterPro" id="IPR000374">
    <property type="entry name" value="PC_trans"/>
</dbReference>
<evidence type="ECO:0000256" key="9">
    <source>
        <dbReference type="ARBA" id="ARBA00022516"/>
    </source>
</evidence>
<dbReference type="PANTHER" id="PTHR46382:SF1">
    <property type="entry name" value="PHOSPHATIDATE CYTIDYLYLTRANSFERASE"/>
    <property type="match status" value="1"/>
</dbReference>
<evidence type="ECO:0000256" key="13">
    <source>
        <dbReference type="ARBA" id="ARBA00022989"/>
    </source>
</evidence>
<dbReference type="GO" id="GO:0005886">
    <property type="term" value="C:plasma membrane"/>
    <property type="evidence" value="ECO:0007669"/>
    <property type="project" value="UniProtKB-SubCell"/>
</dbReference>
<dbReference type="EMBL" id="NMOS02000019">
    <property type="protein sequence ID" value="RDH40023.1"/>
    <property type="molecule type" value="Genomic_DNA"/>
</dbReference>
<evidence type="ECO:0000256" key="3">
    <source>
        <dbReference type="ARBA" id="ARBA00005119"/>
    </source>
</evidence>
<comment type="caution">
    <text evidence="20">The sequence shown here is derived from an EMBL/GenBank/DDBJ whole genome shotgun (WGS) entry which is preliminary data.</text>
</comment>
<evidence type="ECO:0000256" key="1">
    <source>
        <dbReference type="ARBA" id="ARBA00001698"/>
    </source>
</evidence>
<comment type="subcellular location">
    <subcellularLocation>
        <location evidence="2">Cell membrane</location>
        <topology evidence="2">Multi-pass membrane protein</topology>
    </subcellularLocation>
</comment>
<evidence type="ECO:0000256" key="6">
    <source>
        <dbReference type="ARBA" id="ARBA00012487"/>
    </source>
</evidence>